<evidence type="ECO:0000256" key="3">
    <source>
        <dbReference type="ARBA" id="ARBA00023125"/>
    </source>
</evidence>
<dbReference type="PANTHER" id="PTHR30419">
    <property type="entry name" value="HTH-TYPE TRANSCRIPTIONAL REGULATOR YBHD"/>
    <property type="match status" value="1"/>
</dbReference>
<dbReference type="Gene3D" id="1.10.10.10">
    <property type="entry name" value="Winged helix-like DNA-binding domain superfamily/Winged helix DNA-binding domain"/>
    <property type="match status" value="1"/>
</dbReference>
<evidence type="ECO:0000256" key="1">
    <source>
        <dbReference type="ARBA" id="ARBA00009437"/>
    </source>
</evidence>
<keyword evidence="3" id="KW-0238">DNA-binding</keyword>
<comment type="similarity">
    <text evidence="1">Belongs to the LysR transcriptional regulatory family.</text>
</comment>
<protein>
    <submittedName>
        <fullName evidence="6">LysR family transcriptional regulator</fullName>
    </submittedName>
</protein>
<dbReference type="SUPFAM" id="SSF53850">
    <property type="entry name" value="Periplasmic binding protein-like II"/>
    <property type="match status" value="1"/>
</dbReference>
<dbReference type="Proteomes" id="UP001219349">
    <property type="component" value="Chromosome"/>
</dbReference>
<keyword evidence="2" id="KW-0805">Transcription regulation</keyword>
<dbReference type="Gene3D" id="3.40.190.290">
    <property type="match status" value="1"/>
</dbReference>
<keyword evidence="4" id="KW-0804">Transcription</keyword>
<reference evidence="6 7" key="1">
    <citation type="submission" date="2021-01" db="EMBL/GenBank/DDBJ databases">
        <title>Biogeographic distribution of Paracoccus.</title>
        <authorList>
            <person name="Hollensteiner J."/>
            <person name="Leineberger J."/>
            <person name="Brinkhoff T."/>
            <person name="Daniel R."/>
        </authorList>
    </citation>
    <scope>NUCLEOTIDE SEQUENCE [LARGE SCALE GENOMIC DNA]</scope>
    <source>
        <strain evidence="6 7">KCTC 22803</strain>
    </source>
</reference>
<evidence type="ECO:0000259" key="5">
    <source>
        <dbReference type="PROSITE" id="PS50931"/>
    </source>
</evidence>
<dbReference type="PROSITE" id="PS50931">
    <property type="entry name" value="HTH_LYSR"/>
    <property type="match status" value="1"/>
</dbReference>
<dbReference type="InterPro" id="IPR000847">
    <property type="entry name" value="LysR_HTH_N"/>
</dbReference>
<dbReference type="RefSeq" id="WP_271883772.1">
    <property type="nucleotide sequence ID" value="NZ_CP067136.1"/>
</dbReference>
<dbReference type="InterPro" id="IPR050950">
    <property type="entry name" value="HTH-type_LysR_regulators"/>
</dbReference>
<dbReference type="PANTHER" id="PTHR30419:SF8">
    <property type="entry name" value="NITROGEN ASSIMILATION TRANSCRIPTIONAL ACTIVATOR-RELATED"/>
    <property type="match status" value="1"/>
</dbReference>
<dbReference type="EMBL" id="CP067136">
    <property type="protein sequence ID" value="WCR07001.1"/>
    <property type="molecule type" value="Genomic_DNA"/>
</dbReference>
<accession>A0ABY7SJM4</accession>
<name>A0ABY7SJM4_9RHOB</name>
<sequence>MTIKLEMLRVFRTVAEQGSLAQAAAILGRTPSAVSMMLAQFEDNLGAPLFEAERKNRLTKLGEHVLAEAVRATDVFHSSVLSIGRLTNSIAGTVRIAAVPSVTVTLLPRAIAEFRRQRPQVRLEISDLDSASVRRRIRLDEADIGILTASADDEDADATVIMRDRLGIVYQQGGTIGQALDSGDQPPSWRLLAQETMIANPLCNLVPHDIVPQLLESCTLQARNTTALLSFVREGLGATILPESVLAHFPHGLGFACPSDPAAMRTVRMIRPRDRRLSPAAQEFWNSLQGSVPV</sequence>
<keyword evidence="7" id="KW-1185">Reference proteome</keyword>
<gene>
    <name evidence="6" type="ORF">JHX87_16290</name>
</gene>
<feature type="domain" description="HTH lysR-type" evidence="5">
    <location>
        <begin position="1"/>
        <end position="59"/>
    </location>
</feature>
<evidence type="ECO:0000256" key="2">
    <source>
        <dbReference type="ARBA" id="ARBA00023015"/>
    </source>
</evidence>
<dbReference type="InterPro" id="IPR005119">
    <property type="entry name" value="LysR_subst-bd"/>
</dbReference>
<proteinExistence type="inferred from homology"/>
<dbReference type="Pfam" id="PF03466">
    <property type="entry name" value="LysR_substrate"/>
    <property type="match status" value="1"/>
</dbReference>
<evidence type="ECO:0000313" key="7">
    <source>
        <dbReference type="Proteomes" id="UP001219349"/>
    </source>
</evidence>
<dbReference type="InterPro" id="IPR036390">
    <property type="entry name" value="WH_DNA-bd_sf"/>
</dbReference>
<dbReference type="InterPro" id="IPR036388">
    <property type="entry name" value="WH-like_DNA-bd_sf"/>
</dbReference>
<evidence type="ECO:0000313" key="6">
    <source>
        <dbReference type="EMBL" id="WCR07001.1"/>
    </source>
</evidence>
<evidence type="ECO:0000256" key="4">
    <source>
        <dbReference type="ARBA" id="ARBA00023163"/>
    </source>
</evidence>
<organism evidence="6 7">
    <name type="scientific">Paracoccus fistulariae</name>
    <dbReference type="NCBI Taxonomy" id="658446"/>
    <lineage>
        <taxon>Bacteria</taxon>
        <taxon>Pseudomonadati</taxon>
        <taxon>Pseudomonadota</taxon>
        <taxon>Alphaproteobacteria</taxon>
        <taxon>Rhodobacterales</taxon>
        <taxon>Paracoccaceae</taxon>
        <taxon>Paracoccus</taxon>
    </lineage>
</organism>
<dbReference type="SUPFAM" id="SSF46785">
    <property type="entry name" value="Winged helix' DNA-binding domain"/>
    <property type="match status" value="1"/>
</dbReference>
<dbReference type="Pfam" id="PF00126">
    <property type="entry name" value="HTH_1"/>
    <property type="match status" value="1"/>
</dbReference>